<reference evidence="1 2" key="1">
    <citation type="submission" date="2016-10" db="EMBL/GenBank/DDBJ databases">
        <authorList>
            <person name="de Groot N.N."/>
        </authorList>
    </citation>
    <scope>NUCLEOTIDE SEQUENCE [LARGE SCALE GENOMIC DNA]</scope>
    <source>
        <strain evidence="1 2">DSM 25232</strain>
    </source>
</reference>
<dbReference type="EMBL" id="FOAB01000003">
    <property type="protein sequence ID" value="SEL23266.1"/>
    <property type="molecule type" value="Genomic_DNA"/>
</dbReference>
<accession>A0A1H7NIE7</accession>
<keyword evidence="2" id="KW-1185">Reference proteome</keyword>
<dbReference type="Proteomes" id="UP000198521">
    <property type="component" value="Unassembled WGS sequence"/>
</dbReference>
<name>A0A1H7NIE7_AQUAM</name>
<sequence length="69" mass="7664">MLKNILALDSTQKLSKSQQKLISGGYIPTLEQFCCGPRSQGWWIQQYPFLGNDPYYTCSGDVCNGGGAW</sequence>
<evidence type="ECO:0000313" key="2">
    <source>
        <dbReference type="Proteomes" id="UP000198521"/>
    </source>
</evidence>
<dbReference type="AlphaFoldDB" id="A0A1H7NIE7"/>
<evidence type="ECO:0000313" key="1">
    <source>
        <dbReference type="EMBL" id="SEL23266.1"/>
    </source>
</evidence>
<dbReference type="STRING" id="1038014.SAMN04487910_2103"/>
<proteinExistence type="predicted"/>
<protein>
    <submittedName>
        <fullName evidence="1">Uncharacterized protein</fullName>
    </submittedName>
</protein>
<organism evidence="1 2">
    <name type="scientific">Aquimarina amphilecti</name>
    <dbReference type="NCBI Taxonomy" id="1038014"/>
    <lineage>
        <taxon>Bacteria</taxon>
        <taxon>Pseudomonadati</taxon>
        <taxon>Bacteroidota</taxon>
        <taxon>Flavobacteriia</taxon>
        <taxon>Flavobacteriales</taxon>
        <taxon>Flavobacteriaceae</taxon>
        <taxon>Aquimarina</taxon>
    </lineage>
</organism>
<gene>
    <name evidence="1" type="ORF">SAMN04487910_2103</name>
</gene>